<organism evidence="2 3">
    <name type="scientific">Paracoccus methylarcula</name>
    <dbReference type="NCBI Taxonomy" id="72022"/>
    <lineage>
        <taxon>Bacteria</taxon>
        <taxon>Pseudomonadati</taxon>
        <taxon>Pseudomonadota</taxon>
        <taxon>Alphaproteobacteria</taxon>
        <taxon>Rhodobacterales</taxon>
        <taxon>Paracoccaceae</taxon>
        <taxon>Paracoccus</taxon>
    </lineage>
</organism>
<evidence type="ECO:0000256" key="1">
    <source>
        <dbReference type="SAM" id="MobiDB-lite"/>
    </source>
</evidence>
<proteinExistence type="predicted"/>
<name>A0A3R7P5I5_9RHOB</name>
<gene>
    <name evidence="2" type="ORF">A7A09_006920</name>
</gene>
<sequence length="250" mass="27718">MVDEYPSERHYGVTMMGRRPIKMKEFIDLNYGALTPPSPHDRRIHLGWKSDVTITDEGVKVYGLPYSSPELQAVRDYVEGKVSVFSDPDSTNHVTVLIKGHPDPILADLSWTAMKDLTIPEFLEIAEAARAEDPEETANFEARLARVRRARFDRMHFIAVEHKLARSYMTIAEAQKKAEIVTAGQHSPRRAPLPGTAQPGSVASETGATGVRKIGPGFQPPIEGQVQHTNDETDKASNLLPRPDTTGKLL</sequence>
<evidence type="ECO:0000313" key="2">
    <source>
        <dbReference type="EMBL" id="RNF35322.1"/>
    </source>
</evidence>
<dbReference type="AlphaFoldDB" id="A0A3R7P5I5"/>
<accession>A0A3R7P5I5</accession>
<dbReference type="RefSeq" id="WP_106690670.1">
    <property type="nucleotide sequence ID" value="NZ_PXNQ02000003.1"/>
</dbReference>
<dbReference type="Proteomes" id="UP000238137">
    <property type="component" value="Unassembled WGS sequence"/>
</dbReference>
<dbReference type="EMBL" id="PXNQ02000003">
    <property type="protein sequence ID" value="RNF35322.1"/>
    <property type="molecule type" value="Genomic_DNA"/>
</dbReference>
<keyword evidence="3" id="KW-1185">Reference proteome</keyword>
<feature type="compositionally biased region" description="Polar residues" evidence="1">
    <location>
        <begin position="198"/>
        <end position="207"/>
    </location>
</feature>
<reference evidence="2" key="1">
    <citation type="submission" date="2018-05" db="EMBL/GenBank/DDBJ databases">
        <title>Reclassification of Methylarcula marina and Methylarcula terricola as Paracoccus methylarcula sp.nov., comb.nov. and Paracoccus terricola comb.nov.</title>
        <authorList>
            <person name="Shmareva M.N."/>
            <person name="Doronina N.V."/>
            <person name="Vasilenko O.V."/>
            <person name="Tarlachkov S.V."/>
            <person name="Trotsenko Y.A."/>
        </authorList>
    </citation>
    <scope>NUCLEOTIDE SEQUENCE [LARGE SCALE GENOMIC DNA]</scope>
    <source>
        <strain evidence="2">VKM B-2159</strain>
    </source>
</reference>
<dbReference type="OrthoDB" id="7868703at2"/>
<evidence type="ECO:0000313" key="3">
    <source>
        <dbReference type="Proteomes" id="UP000238137"/>
    </source>
</evidence>
<feature type="region of interest" description="Disordered" evidence="1">
    <location>
        <begin position="182"/>
        <end position="250"/>
    </location>
</feature>
<protein>
    <submittedName>
        <fullName evidence="2">Uncharacterized protein</fullName>
    </submittedName>
</protein>
<comment type="caution">
    <text evidence="2">The sequence shown here is derived from an EMBL/GenBank/DDBJ whole genome shotgun (WGS) entry which is preliminary data.</text>
</comment>